<dbReference type="PROSITE" id="PS50948">
    <property type="entry name" value="PAN"/>
    <property type="match status" value="1"/>
</dbReference>
<feature type="domain" description="Apple" evidence="2">
    <location>
        <begin position="207"/>
        <end position="286"/>
    </location>
</feature>
<feature type="non-terminal residue" evidence="3">
    <location>
        <position position="1252"/>
    </location>
</feature>
<dbReference type="Proteomes" id="UP000054495">
    <property type="component" value="Unassembled WGS sequence"/>
</dbReference>
<evidence type="ECO:0000313" key="3">
    <source>
        <dbReference type="EMBL" id="EPB67417.1"/>
    </source>
</evidence>
<feature type="region of interest" description="Disordered" evidence="1">
    <location>
        <begin position="884"/>
        <end position="921"/>
    </location>
</feature>
<feature type="compositionally biased region" description="Polar residues" evidence="1">
    <location>
        <begin position="499"/>
        <end position="511"/>
    </location>
</feature>
<dbReference type="AlphaFoldDB" id="A0A0D6LIH3"/>
<feature type="compositionally biased region" description="Polar residues" evidence="1">
    <location>
        <begin position="1100"/>
        <end position="1116"/>
    </location>
</feature>
<keyword evidence="4" id="KW-1185">Reference proteome</keyword>
<feature type="compositionally biased region" description="Basic and acidic residues" evidence="1">
    <location>
        <begin position="1081"/>
        <end position="1098"/>
    </location>
</feature>
<feature type="compositionally biased region" description="Basic and acidic residues" evidence="1">
    <location>
        <begin position="451"/>
        <end position="464"/>
    </location>
</feature>
<feature type="region of interest" description="Disordered" evidence="1">
    <location>
        <begin position="614"/>
        <end position="682"/>
    </location>
</feature>
<feature type="compositionally biased region" description="Polar residues" evidence="1">
    <location>
        <begin position="303"/>
        <end position="317"/>
    </location>
</feature>
<feature type="compositionally biased region" description="Low complexity" evidence="1">
    <location>
        <begin position="709"/>
        <end position="731"/>
    </location>
</feature>
<name>A0A0D6LIH3_9BILA</name>
<evidence type="ECO:0000313" key="4">
    <source>
        <dbReference type="Proteomes" id="UP000054495"/>
    </source>
</evidence>
<dbReference type="InterPro" id="IPR003609">
    <property type="entry name" value="Pan_app"/>
</dbReference>
<dbReference type="InterPro" id="IPR052620">
    <property type="entry name" value="ELYS/MEL-28_NucAsmblyFactor"/>
</dbReference>
<feature type="region of interest" description="Disordered" evidence="1">
    <location>
        <begin position="1049"/>
        <end position="1252"/>
    </location>
</feature>
<dbReference type="PANTHER" id="PTHR21583">
    <property type="entry name" value="ELYS PROTEIN"/>
    <property type="match status" value="1"/>
</dbReference>
<feature type="compositionally biased region" description="Polar residues" evidence="1">
    <location>
        <begin position="481"/>
        <end position="492"/>
    </location>
</feature>
<feature type="compositionally biased region" description="Low complexity" evidence="1">
    <location>
        <begin position="1139"/>
        <end position="1185"/>
    </location>
</feature>
<accession>A0A0D6LIH3</accession>
<feature type="compositionally biased region" description="Low complexity" evidence="1">
    <location>
        <begin position="1064"/>
        <end position="1080"/>
    </location>
</feature>
<feature type="compositionally biased region" description="Polar residues" evidence="1">
    <location>
        <begin position="1206"/>
        <end position="1221"/>
    </location>
</feature>
<feature type="region of interest" description="Disordered" evidence="1">
    <location>
        <begin position="438"/>
        <end position="513"/>
    </location>
</feature>
<dbReference type="PANTHER" id="PTHR21583:SF8">
    <property type="entry name" value="PROTEIN ELYS"/>
    <property type="match status" value="1"/>
</dbReference>
<sequence>MNDRKRDSNTALDGKETWTCPDNNIYVYVNGSAHDRTPYIFVELQADNLQDCIHKCFGNQFCYSLKYESTAVEPCSLYYFAAYNCSNQKLVLANSVQYPGGAITIDCLRCPANGDFVTAPPFEGFTEQTIVAKDSAGHTISNKPLIKEVTNNIESKLAQENVSTSSPAPGESQGAEKKPTAGEEAPSAPATPKQPTESRTMVEERACSGSMKFLATTDVDLETVELLLNETTVASGNECAQLCYDLKCGFAYYKPSDKTCRFTSNTESIVDGSTCDVSARHYKNVVREDEPSQMTCVSCDGQTTASTSAPQKVTEPQQPHIDFSEDASPTSKPHAVAPPTSTLYPACIINFQLDEEADTLSFKHYEVKKVRSVNDCARICFRGRCSAAVYSPLTAECRLGSDLRESCSNAPSTIRYHKQRDVKIQCFRCSSPKHFTKELEEQSGATTPKFSHQEDEQRVNRVEDQTPPPSSSSSTSPSAAVESTTLAATTAGQEGAPEGSQTTTHPSSQGSPPVRKNCLIKFQAIPFSQRPPEFTAPFEIELPVDSVELCATRCYQDGCSGAKYDPKAGTCALSYNDKKFCAKGPVVLHYKAEEVTWLHCVNCYSIKDSDAPSSDVPASAASTTAAPTTDAVADVTSSEAAATTESATESPKTTEPSNEKAEGSQATSTSATTSAPSKDFQRDSFKDSDMAELVEQHEAAATQLPAGDASPPTSTAASATTTPAEEPPTTEVPRDIGEPVQVLGNRSRPESASPYQRGAIEALVLLKYVFENDHHRVSGCAIKFQARPFSQRPPQFQAKFEIVLPVDSVELCATRCYQDGCTGAKFDPKEMSCALSYNDKHYCPNGEVVLHYNAKEVTWIHCVNCCKRTFSMIIAVTKRKKNSLKSDKTSKQPSGTEPVGTTTPSTPKKETTGAVDSSTPSLLNETAISQEELDTLLEKGCIVNFQIVELEERPPQFTSSFDRPFTTETAEICAYRCYQDGCTGAKFDPDSNACSLSYNDKAFCSSAELVRVARPHQPVFMHCLSCVPHKPTEEGGRTDGGFLLENADDKATTEESAVKATPQSTTEGVESTTTVSGVSEEVSKAAEEDGMTTEKVDETATGSTSGSLEHTTTSPIEASGEEPVDTNKVPKVEASMDESTTTVTVSTVPGEGAAGTQTTTASGESSTPASGETSATTPSSATGSEVPATTASSPPEGFVTEASGEAGTTSGSLEQTTTSPVEASGEEPVDTNKVPKVEASIDESTTTVTVST</sequence>
<feature type="region of interest" description="Disordered" evidence="1">
    <location>
        <begin position="702"/>
        <end position="754"/>
    </location>
</feature>
<feature type="compositionally biased region" description="Low complexity" evidence="1">
    <location>
        <begin position="614"/>
        <end position="656"/>
    </location>
</feature>
<evidence type="ECO:0000256" key="1">
    <source>
        <dbReference type="SAM" id="MobiDB-lite"/>
    </source>
</evidence>
<feature type="compositionally biased region" description="Low complexity" evidence="1">
    <location>
        <begin position="666"/>
        <end position="675"/>
    </location>
</feature>
<feature type="region of interest" description="Disordered" evidence="1">
    <location>
        <begin position="303"/>
        <end position="335"/>
    </location>
</feature>
<protein>
    <submittedName>
        <fullName evidence="3">PAN domain protein</fullName>
    </submittedName>
</protein>
<gene>
    <name evidence="3" type="ORF">ANCCEY_13491</name>
</gene>
<feature type="region of interest" description="Disordered" evidence="1">
    <location>
        <begin position="159"/>
        <end position="204"/>
    </location>
</feature>
<feature type="compositionally biased region" description="Polar residues" evidence="1">
    <location>
        <begin position="1242"/>
        <end position="1252"/>
    </location>
</feature>
<evidence type="ECO:0000259" key="2">
    <source>
        <dbReference type="PROSITE" id="PS50948"/>
    </source>
</evidence>
<reference evidence="3 4" key="1">
    <citation type="submission" date="2013-05" db="EMBL/GenBank/DDBJ databases">
        <title>Draft genome of the parasitic nematode Anyclostoma ceylanicum.</title>
        <authorList>
            <person name="Mitreva M."/>
        </authorList>
    </citation>
    <scope>NUCLEOTIDE SEQUENCE [LARGE SCALE GENOMIC DNA]</scope>
</reference>
<organism evidence="3 4">
    <name type="scientific">Ancylostoma ceylanicum</name>
    <dbReference type="NCBI Taxonomy" id="53326"/>
    <lineage>
        <taxon>Eukaryota</taxon>
        <taxon>Metazoa</taxon>
        <taxon>Ecdysozoa</taxon>
        <taxon>Nematoda</taxon>
        <taxon>Chromadorea</taxon>
        <taxon>Rhabditida</taxon>
        <taxon>Rhabditina</taxon>
        <taxon>Rhabditomorpha</taxon>
        <taxon>Strongyloidea</taxon>
        <taxon>Ancylostomatidae</taxon>
        <taxon>Ancylostomatinae</taxon>
        <taxon>Ancylostoma</taxon>
    </lineage>
</organism>
<proteinExistence type="predicted"/>
<dbReference type="EMBL" id="KE125681">
    <property type="protein sequence ID" value="EPB67417.1"/>
    <property type="molecule type" value="Genomic_DNA"/>
</dbReference>